<dbReference type="AlphaFoldDB" id="A0A834F085"/>
<feature type="compositionally biased region" description="Basic and acidic residues" evidence="1">
    <location>
        <begin position="66"/>
        <end position="77"/>
    </location>
</feature>
<accession>A0A834F085</accession>
<gene>
    <name evidence="2" type="ORF">FQA47_021492</name>
</gene>
<feature type="region of interest" description="Disordered" evidence="1">
    <location>
        <begin position="66"/>
        <end position="115"/>
    </location>
</feature>
<organism evidence="2 3">
    <name type="scientific">Oryzias melastigma</name>
    <name type="common">Marine medaka</name>
    <dbReference type="NCBI Taxonomy" id="30732"/>
    <lineage>
        <taxon>Eukaryota</taxon>
        <taxon>Metazoa</taxon>
        <taxon>Chordata</taxon>
        <taxon>Craniata</taxon>
        <taxon>Vertebrata</taxon>
        <taxon>Euteleostomi</taxon>
        <taxon>Actinopterygii</taxon>
        <taxon>Neopterygii</taxon>
        <taxon>Teleostei</taxon>
        <taxon>Neoteleostei</taxon>
        <taxon>Acanthomorphata</taxon>
        <taxon>Ovalentaria</taxon>
        <taxon>Atherinomorphae</taxon>
        <taxon>Beloniformes</taxon>
        <taxon>Adrianichthyidae</taxon>
        <taxon>Oryziinae</taxon>
        <taxon>Oryzias</taxon>
    </lineage>
</organism>
<dbReference type="Proteomes" id="UP000646548">
    <property type="component" value="Unassembled WGS sequence"/>
</dbReference>
<protein>
    <submittedName>
        <fullName evidence="2">Uncharacterized protein</fullName>
    </submittedName>
</protein>
<sequence length="115" mass="12987">MRDIQKSFVFKRWLDLQINAARRVCEPAWGSSCLHTDECFCSSPSRVVEGALRWNMYLRLRASRWAESKRRAGDGRRSIPPPRRSSSPRVTNTAGATVDCGRRLVDGGSSGFEKL</sequence>
<evidence type="ECO:0000313" key="2">
    <source>
        <dbReference type="EMBL" id="KAF6716294.1"/>
    </source>
</evidence>
<proteinExistence type="predicted"/>
<name>A0A834F085_ORYME</name>
<evidence type="ECO:0000256" key="1">
    <source>
        <dbReference type="SAM" id="MobiDB-lite"/>
    </source>
</evidence>
<evidence type="ECO:0000313" key="3">
    <source>
        <dbReference type="Proteomes" id="UP000646548"/>
    </source>
</evidence>
<dbReference type="EMBL" id="WKFB01000974">
    <property type="protein sequence ID" value="KAF6716294.1"/>
    <property type="molecule type" value="Genomic_DNA"/>
</dbReference>
<reference evidence="2" key="1">
    <citation type="journal article" name="BMC Genomics">
        <title>Long-read sequencing and de novo genome assembly of marine medaka (Oryzias melastigma).</title>
        <authorList>
            <person name="Liang P."/>
            <person name="Saqib H.S.A."/>
            <person name="Ni X."/>
            <person name="Shen Y."/>
        </authorList>
    </citation>
    <scope>NUCLEOTIDE SEQUENCE</scope>
    <source>
        <strain evidence="2">Bigg-433</strain>
    </source>
</reference>
<comment type="caution">
    <text evidence="2">The sequence shown here is derived from an EMBL/GenBank/DDBJ whole genome shotgun (WGS) entry which is preliminary data.</text>
</comment>